<comment type="caution">
    <text evidence="2">The sequence shown here is derived from an EMBL/GenBank/DDBJ whole genome shotgun (WGS) entry which is preliminary data.</text>
</comment>
<protein>
    <recommendedName>
        <fullName evidence="1">GIY-YIG catalytic domain-containing protein</fullName>
    </recommendedName>
</protein>
<dbReference type="EMBL" id="PVXQ01000021">
    <property type="protein sequence ID" value="PRR82008.1"/>
    <property type="molecule type" value="Genomic_DNA"/>
</dbReference>
<evidence type="ECO:0000259" key="1">
    <source>
        <dbReference type="Pfam" id="PF20815"/>
    </source>
</evidence>
<reference evidence="2 3" key="1">
    <citation type="submission" date="2018-03" db="EMBL/GenBank/DDBJ databases">
        <title>Genome sequence of Clostridium vincentii DSM 10228.</title>
        <authorList>
            <person name="Poehlein A."/>
            <person name="Daniel R."/>
        </authorList>
    </citation>
    <scope>NUCLEOTIDE SEQUENCE [LARGE SCALE GENOMIC DNA]</scope>
    <source>
        <strain evidence="2 3">DSM 10228</strain>
    </source>
</reference>
<evidence type="ECO:0000313" key="2">
    <source>
        <dbReference type="EMBL" id="PRR82008.1"/>
    </source>
</evidence>
<keyword evidence="3" id="KW-1185">Reference proteome</keyword>
<evidence type="ECO:0000313" key="3">
    <source>
        <dbReference type="Proteomes" id="UP000239471"/>
    </source>
</evidence>
<proteinExistence type="predicted"/>
<feature type="domain" description="GIY-YIG catalytic" evidence="1">
    <location>
        <begin position="30"/>
        <end position="181"/>
    </location>
</feature>
<sequence length="183" mass="21168">MDSKDLLNELVGNIFLPETDLPTKLPDTAGAYLICVKGVDVLPSKMKKLDYSHINELPVIYVGIAGRPTSRVKSLRKRDYKNHFSGKARTSTLRKSLGVLFGFQKEHESEANNLKYKFIAEHEEKLSNWMKNNLVMHFVIIDNPMEFELFLINTYEPPLNLKDNNSKKNRAFRKDLIQLRTTR</sequence>
<gene>
    <name evidence="2" type="ORF">CLVI_20730</name>
</gene>
<dbReference type="InterPro" id="IPR049311">
    <property type="entry name" value="GIY_YIG_cat"/>
</dbReference>
<dbReference type="Pfam" id="PF20815">
    <property type="entry name" value="GIY_YIG_2"/>
    <property type="match status" value="1"/>
</dbReference>
<accession>A0A2T0BDN3</accession>
<name>A0A2T0BDN3_9CLOT</name>
<organism evidence="2 3">
    <name type="scientific">Clostridium vincentii</name>
    <dbReference type="NCBI Taxonomy" id="52704"/>
    <lineage>
        <taxon>Bacteria</taxon>
        <taxon>Bacillati</taxon>
        <taxon>Bacillota</taxon>
        <taxon>Clostridia</taxon>
        <taxon>Eubacteriales</taxon>
        <taxon>Clostridiaceae</taxon>
        <taxon>Clostridium</taxon>
    </lineage>
</organism>
<dbReference type="Proteomes" id="UP000239471">
    <property type="component" value="Unassembled WGS sequence"/>
</dbReference>
<dbReference type="AlphaFoldDB" id="A0A2T0BDN3"/>
<dbReference type="RefSeq" id="WP_106060037.1">
    <property type="nucleotide sequence ID" value="NZ_PVXQ01000021.1"/>
</dbReference>
<dbReference type="OrthoDB" id="5071506at2"/>